<evidence type="ECO:0000313" key="2">
    <source>
        <dbReference type="Proteomes" id="UP000618795"/>
    </source>
</evidence>
<dbReference type="Gene3D" id="3.40.50.720">
    <property type="entry name" value="NAD(P)-binding Rossmann-like Domain"/>
    <property type="match status" value="1"/>
</dbReference>
<evidence type="ECO:0000313" key="1">
    <source>
        <dbReference type="EMBL" id="GGV28749.1"/>
    </source>
</evidence>
<accession>A0A918IK56</accession>
<protein>
    <submittedName>
        <fullName evidence="1">Uncharacterized protein</fullName>
    </submittedName>
</protein>
<keyword evidence="2" id="KW-1185">Reference proteome</keyword>
<dbReference type="InterPro" id="IPR036291">
    <property type="entry name" value="NAD(P)-bd_dom_sf"/>
</dbReference>
<gene>
    <name evidence="1" type="ORF">GCM10010260_81610</name>
</gene>
<organism evidence="1 2">
    <name type="scientific">Streptomyces filipinensis</name>
    <dbReference type="NCBI Taxonomy" id="66887"/>
    <lineage>
        <taxon>Bacteria</taxon>
        <taxon>Bacillati</taxon>
        <taxon>Actinomycetota</taxon>
        <taxon>Actinomycetes</taxon>
        <taxon>Kitasatosporales</taxon>
        <taxon>Streptomycetaceae</taxon>
        <taxon>Streptomyces</taxon>
    </lineage>
</organism>
<dbReference type="RefSeq" id="WP_191878489.1">
    <property type="nucleotide sequence ID" value="NZ_BMTD01000034.1"/>
</dbReference>
<dbReference type="AlphaFoldDB" id="A0A918IK56"/>
<reference evidence="1" key="2">
    <citation type="submission" date="2020-09" db="EMBL/GenBank/DDBJ databases">
        <authorList>
            <person name="Sun Q."/>
            <person name="Ohkuma M."/>
        </authorList>
    </citation>
    <scope>NUCLEOTIDE SEQUENCE</scope>
    <source>
        <strain evidence="1">JCM 4369</strain>
    </source>
</reference>
<dbReference type="EMBL" id="BMTD01000034">
    <property type="protein sequence ID" value="GGV28749.1"/>
    <property type="molecule type" value="Genomic_DNA"/>
</dbReference>
<dbReference type="Gene3D" id="3.90.180.10">
    <property type="entry name" value="Medium-chain alcohol dehydrogenases, catalytic domain"/>
    <property type="match status" value="1"/>
</dbReference>
<reference evidence="1" key="1">
    <citation type="journal article" date="2014" name="Int. J. Syst. Evol. Microbiol.">
        <title>Complete genome sequence of Corynebacterium casei LMG S-19264T (=DSM 44701T), isolated from a smear-ripened cheese.</title>
        <authorList>
            <consortium name="US DOE Joint Genome Institute (JGI-PGF)"/>
            <person name="Walter F."/>
            <person name="Albersmeier A."/>
            <person name="Kalinowski J."/>
            <person name="Ruckert C."/>
        </authorList>
    </citation>
    <scope>NUCLEOTIDE SEQUENCE</scope>
    <source>
        <strain evidence="1">JCM 4369</strain>
    </source>
</reference>
<name>A0A918IK56_9ACTN</name>
<dbReference type="SUPFAM" id="SSF51735">
    <property type="entry name" value="NAD(P)-binding Rossmann-fold domains"/>
    <property type="match status" value="1"/>
</dbReference>
<comment type="caution">
    <text evidence="1">The sequence shown here is derived from an EMBL/GenBank/DDBJ whole genome shotgun (WGS) entry which is preliminary data.</text>
</comment>
<proteinExistence type="predicted"/>
<dbReference type="Proteomes" id="UP000618795">
    <property type="component" value="Unassembled WGS sequence"/>
</dbReference>
<sequence>MQRVAEPAGRAGVRKAVDCVAGPVGAQVSQALAPGAELMVYGALSTYRQTNPAALPIPLQARSLIYETKTVRGFWLNRWFGTASPDIVRRAPARVRDLVADEVLSIPQGRPFPLARFAEAVALAEAPAHGAEPLFVFGDGRAEDDG</sequence>